<protein>
    <submittedName>
        <fullName evidence="1">Uncharacterized protein</fullName>
    </submittedName>
</protein>
<evidence type="ECO:0000313" key="2">
    <source>
        <dbReference type="Proteomes" id="UP001462640"/>
    </source>
</evidence>
<accession>A0ABV0GL07</accession>
<dbReference type="RefSeq" id="WP_347613156.1">
    <property type="nucleotide sequence ID" value="NZ_JBDPZC010000016.1"/>
</dbReference>
<dbReference type="Proteomes" id="UP001462640">
    <property type="component" value="Unassembled WGS sequence"/>
</dbReference>
<keyword evidence="2" id="KW-1185">Reference proteome</keyword>
<gene>
    <name evidence="1" type="ORF">ABDJ40_22760</name>
</gene>
<evidence type="ECO:0000313" key="1">
    <source>
        <dbReference type="EMBL" id="MEO3715604.1"/>
    </source>
</evidence>
<organism evidence="1 2">
    <name type="scientific">Roseateles flavus</name>
    <dbReference type="NCBI Taxonomy" id="3149041"/>
    <lineage>
        <taxon>Bacteria</taxon>
        <taxon>Pseudomonadati</taxon>
        <taxon>Pseudomonadota</taxon>
        <taxon>Betaproteobacteria</taxon>
        <taxon>Burkholderiales</taxon>
        <taxon>Sphaerotilaceae</taxon>
        <taxon>Roseateles</taxon>
    </lineage>
</organism>
<reference evidence="1 2" key="1">
    <citation type="submission" date="2024-05" db="EMBL/GenBank/DDBJ databases">
        <title>Roseateles sp. 2.12 16S ribosomal RNA gene Genome sequencing and assembly.</title>
        <authorList>
            <person name="Woo H."/>
        </authorList>
    </citation>
    <scope>NUCLEOTIDE SEQUENCE [LARGE SCALE GENOMIC DNA]</scope>
    <source>
        <strain evidence="1 2">2.12</strain>
    </source>
</reference>
<dbReference type="EMBL" id="JBDPZC010000016">
    <property type="protein sequence ID" value="MEO3715604.1"/>
    <property type="molecule type" value="Genomic_DNA"/>
</dbReference>
<sequence>MRMFLSSHPTVAQAVQDPHRAWSHIDECDTSNDSAAIDWTEEDVVRLHCLLLEDLSGLADPATPLEEKLDALRWVFTDPDKDALPFSFANCVRVAGCSPFSTFPYLGNMQPEDVRSLLQGYVKRWLKESLDRYPTWVRQAITHNLQWSAEQLQRNPQWINEQLKRASEQGDLFA</sequence>
<comment type="caution">
    <text evidence="1">The sequence shown here is derived from an EMBL/GenBank/DDBJ whole genome shotgun (WGS) entry which is preliminary data.</text>
</comment>
<proteinExistence type="predicted"/>
<name>A0ABV0GL07_9BURK</name>